<reference evidence="2 3" key="1">
    <citation type="submission" date="2024-03" db="EMBL/GenBank/DDBJ databases">
        <title>A high-quality draft genome sequence of Diaporthe vaccinii, a causative agent of upright dieback and viscid rot disease in cranberry plants.</title>
        <authorList>
            <person name="Sarrasin M."/>
            <person name="Lang B.F."/>
            <person name="Burger G."/>
        </authorList>
    </citation>
    <scope>NUCLEOTIDE SEQUENCE [LARGE SCALE GENOMIC DNA]</scope>
    <source>
        <strain evidence="2 3">IS7</strain>
    </source>
</reference>
<feature type="compositionally biased region" description="Low complexity" evidence="1">
    <location>
        <begin position="1"/>
        <end position="22"/>
    </location>
</feature>
<protein>
    <submittedName>
        <fullName evidence="2">Uncharacterized protein</fullName>
    </submittedName>
</protein>
<dbReference type="Proteomes" id="UP001600888">
    <property type="component" value="Unassembled WGS sequence"/>
</dbReference>
<comment type="caution">
    <text evidence="2">The sequence shown here is derived from an EMBL/GenBank/DDBJ whole genome shotgun (WGS) entry which is preliminary data.</text>
</comment>
<name>A0ABR4EYS5_9PEZI</name>
<evidence type="ECO:0000313" key="3">
    <source>
        <dbReference type="Proteomes" id="UP001600888"/>
    </source>
</evidence>
<proteinExistence type="predicted"/>
<accession>A0ABR4EYS5</accession>
<sequence length="130" mass="13540">MAGAASAGKAQPSQPAQQAQPAHAPPRPICDQQAGKASKQAPPPSTSTSYLHRWEAPSNAAQLLPARQQTNSAISISTTHPRPACIVSAGIRAFHSRPSLFDPASKCPLCQLLIGQTSPCTVPFQVLLVA</sequence>
<dbReference type="EMBL" id="JBAWTH010000019">
    <property type="protein sequence ID" value="KAL2287595.1"/>
    <property type="molecule type" value="Genomic_DNA"/>
</dbReference>
<keyword evidence="3" id="KW-1185">Reference proteome</keyword>
<organism evidence="2 3">
    <name type="scientific">Diaporthe vaccinii</name>
    <dbReference type="NCBI Taxonomy" id="105482"/>
    <lineage>
        <taxon>Eukaryota</taxon>
        <taxon>Fungi</taxon>
        <taxon>Dikarya</taxon>
        <taxon>Ascomycota</taxon>
        <taxon>Pezizomycotina</taxon>
        <taxon>Sordariomycetes</taxon>
        <taxon>Sordariomycetidae</taxon>
        <taxon>Diaporthales</taxon>
        <taxon>Diaporthaceae</taxon>
        <taxon>Diaporthe</taxon>
        <taxon>Diaporthe eres species complex</taxon>
    </lineage>
</organism>
<evidence type="ECO:0000313" key="2">
    <source>
        <dbReference type="EMBL" id="KAL2287595.1"/>
    </source>
</evidence>
<feature type="region of interest" description="Disordered" evidence="1">
    <location>
        <begin position="1"/>
        <end position="54"/>
    </location>
</feature>
<gene>
    <name evidence="2" type="ORF">FJTKL_05000</name>
</gene>
<evidence type="ECO:0000256" key="1">
    <source>
        <dbReference type="SAM" id="MobiDB-lite"/>
    </source>
</evidence>